<keyword evidence="2" id="KW-0812">Transmembrane</keyword>
<evidence type="ECO:0000256" key="2">
    <source>
        <dbReference type="SAM" id="Phobius"/>
    </source>
</evidence>
<organism evidence="3 4">
    <name type="scientific">Lactobacillus amylovorus</name>
    <dbReference type="NCBI Taxonomy" id="1604"/>
    <lineage>
        <taxon>Bacteria</taxon>
        <taxon>Bacillati</taxon>
        <taxon>Bacillota</taxon>
        <taxon>Bacilli</taxon>
        <taxon>Lactobacillales</taxon>
        <taxon>Lactobacillaceae</taxon>
        <taxon>Lactobacillus</taxon>
    </lineage>
</organism>
<feature type="coiled-coil region" evidence="1">
    <location>
        <begin position="23"/>
        <end position="64"/>
    </location>
</feature>
<sequence length="68" mass="8234">MHDLINLMQVLLPFLTGLFAWFLSNKKSDRDYLKDENKRLNDRVIRLTKRVDELENEKEERENKNDGK</sequence>
<evidence type="ECO:0000256" key="1">
    <source>
        <dbReference type="SAM" id="Coils"/>
    </source>
</evidence>
<accession>A0AAW6BAE9</accession>
<evidence type="ECO:0000313" key="3">
    <source>
        <dbReference type="EMBL" id="MDB6247149.1"/>
    </source>
</evidence>
<reference evidence="3" key="1">
    <citation type="journal article" date="2022" name="Microorganisms">
        <title>Antibiotic Susceptibility, Resistance Gene Determinants and Corresponding Genomic Regions in Lactobacillus amylovorus Isolates Derived from Wild Boars and Domestic Pigs.</title>
        <authorList>
            <person name="Moravkova M."/>
            <person name="Kostovova I."/>
            <person name="Kavanova K."/>
            <person name="Pechar R."/>
            <person name="Stanek S."/>
            <person name="Brychta A."/>
            <person name="Zeman M."/>
            <person name="Kubasova T."/>
        </authorList>
    </citation>
    <scope>NUCLEOTIDE SEQUENCE</scope>
    <source>
        <strain evidence="3">M597B</strain>
    </source>
</reference>
<reference evidence="3" key="2">
    <citation type="submission" date="2022-10" db="EMBL/GenBank/DDBJ databases">
        <authorList>
            <person name="Kostovova I."/>
            <person name="Moravkova M."/>
            <person name="Pechar R."/>
        </authorList>
    </citation>
    <scope>NUCLEOTIDE SEQUENCE</scope>
    <source>
        <strain evidence="3">M597B</strain>
    </source>
</reference>
<gene>
    <name evidence="3" type="ORF">ODV14_07425</name>
</gene>
<keyword evidence="2" id="KW-0472">Membrane</keyword>
<keyword evidence="2" id="KW-1133">Transmembrane helix</keyword>
<feature type="transmembrane region" description="Helical" evidence="2">
    <location>
        <begin position="6"/>
        <end position="24"/>
    </location>
</feature>
<evidence type="ECO:0008006" key="5">
    <source>
        <dbReference type="Google" id="ProtNLM"/>
    </source>
</evidence>
<dbReference type="EMBL" id="JAOTHD010000021">
    <property type="protein sequence ID" value="MDB6247149.1"/>
    <property type="molecule type" value="Genomic_DNA"/>
</dbReference>
<dbReference type="AlphaFoldDB" id="A0AAW6BAE9"/>
<protein>
    <recommendedName>
        <fullName evidence="5">Holin</fullName>
    </recommendedName>
</protein>
<proteinExistence type="predicted"/>
<evidence type="ECO:0000313" key="4">
    <source>
        <dbReference type="Proteomes" id="UP001141961"/>
    </source>
</evidence>
<dbReference type="RefSeq" id="WP_271326662.1">
    <property type="nucleotide sequence ID" value="NZ_JAOTHC010000001.1"/>
</dbReference>
<keyword evidence="1" id="KW-0175">Coiled coil</keyword>
<comment type="caution">
    <text evidence="3">The sequence shown here is derived from an EMBL/GenBank/DDBJ whole genome shotgun (WGS) entry which is preliminary data.</text>
</comment>
<name>A0AAW6BAE9_LACAM</name>
<dbReference type="Proteomes" id="UP001141961">
    <property type="component" value="Unassembled WGS sequence"/>
</dbReference>